<dbReference type="Pfam" id="PF04198">
    <property type="entry name" value="Sugar-bind"/>
    <property type="match status" value="1"/>
</dbReference>
<keyword evidence="3" id="KW-1185">Reference proteome</keyword>
<protein>
    <recommendedName>
        <fullName evidence="1">Sugar-binding domain-containing protein</fullName>
    </recommendedName>
</protein>
<reference evidence="2 3" key="1">
    <citation type="submission" date="2019-02" db="EMBL/GenBank/DDBJ databases">
        <title>Peptostreptococcaceae bacterium ZHW00191 nov., a new bacterium isolated from the human gut.</title>
        <authorList>
            <person name="Zhou H.-W."/>
            <person name="Chen X.-J."/>
        </authorList>
    </citation>
    <scope>NUCLEOTIDE SEQUENCE [LARGE SCALE GENOMIC DNA]</scope>
    <source>
        <strain evidence="2 3">ZHW00191</strain>
    </source>
</reference>
<dbReference type="AlphaFoldDB" id="A0A544QUM6"/>
<dbReference type="InterPro" id="IPR007324">
    <property type="entry name" value="Sugar-bd_dom_put"/>
</dbReference>
<gene>
    <name evidence="2" type="ORF">EXD82_07000</name>
</gene>
<feature type="domain" description="Sugar-binding" evidence="1">
    <location>
        <begin position="9"/>
        <end position="84"/>
    </location>
</feature>
<accession>A0A544QUM6</accession>
<comment type="caution">
    <text evidence="2">The sequence shown here is derived from an EMBL/GenBank/DDBJ whole genome shotgun (WGS) entry which is preliminary data.</text>
</comment>
<dbReference type="Proteomes" id="UP000317863">
    <property type="component" value="Unassembled WGS sequence"/>
</dbReference>
<evidence type="ECO:0000313" key="3">
    <source>
        <dbReference type="Proteomes" id="UP000317863"/>
    </source>
</evidence>
<dbReference type="InterPro" id="IPR037171">
    <property type="entry name" value="NagB/RpiA_transferase-like"/>
</dbReference>
<evidence type="ECO:0000259" key="1">
    <source>
        <dbReference type="Pfam" id="PF04198"/>
    </source>
</evidence>
<name>A0A544QUM6_9FIRM</name>
<organism evidence="2 3">
    <name type="scientific">Peptacetobacter hominis</name>
    <dbReference type="NCBI Taxonomy" id="2743610"/>
    <lineage>
        <taxon>Bacteria</taxon>
        <taxon>Bacillati</taxon>
        <taxon>Bacillota</taxon>
        <taxon>Clostridia</taxon>
        <taxon>Peptostreptococcales</taxon>
        <taxon>Peptostreptococcaceae</taxon>
        <taxon>Peptacetobacter</taxon>
    </lineage>
</organism>
<evidence type="ECO:0000313" key="2">
    <source>
        <dbReference type="EMBL" id="TQQ84380.1"/>
    </source>
</evidence>
<dbReference type="EMBL" id="SGJB01000011">
    <property type="protein sequence ID" value="TQQ84380.1"/>
    <property type="molecule type" value="Genomic_DNA"/>
</dbReference>
<dbReference type="Gene3D" id="3.40.50.1360">
    <property type="match status" value="1"/>
</dbReference>
<sequence length="88" mass="9704">MATEARFEKKLQKKNAVGMILGYYYDINGNFIQSDSDYAIQIPIESIRKTKNVIGIINARVNKNAAIGALNTGLFSHIIISEAVSSEI</sequence>
<proteinExistence type="predicted"/>
<dbReference type="GO" id="GO:0030246">
    <property type="term" value="F:carbohydrate binding"/>
    <property type="evidence" value="ECO:0007669"/>
    <property type="project" value="InterPro"/>
</dbReference>
<dbReference type="SUPFAM" id="SSF100950">
    <property type="entry name" value="NagB/RpiA/CoA transferase-like"/>
    <property type="match status" value="1"/>
</dbReference>